<dbReference type="GO" id="GO:0004516">
    <property type="term" value="F:nicotinate phosphoribosyltransferase activity"/>
    <property type="evidence" value="ECO:0007669"/>
    <property type="project" value="UniProtKB-UniRule"/>
</dbReference>
<comment type="catalytic activity">
    <reaction evidence="7 8">
        <text>5-phospho-alpha-D-ribose 1-diphosphate + nicotinate + ATP + H2O = nicotinate beta-D-ribonucleotide + ADP + phosphate + diphosphate</text>
        <dbReference type="Rhea" id="RHEA:36163"/>
        <dbReference type="ChEBI" id="CHEBI:15377"/>
        <dbReference type="ChEBI" id="CHEBI:30616"/>
        <dbReference type="ChEBI" id="CHEBI:32544"/>
        <dbReference type="ChEBI" id="CHEBI:33019"/>
        <dbReference type="ChEBI" id="CHEBI:43474"/>
        <dbReference type="ChEBI" id="CHEBI:57502"/>
        <dbReference type="ChEBI" id="CHEBI:58017"/>
        <dbReference type="ChEBI" id="CHEBI:456216"/>
        <dbReference type="EC" id="6.3.4.21"/>
    </reaction>
</comment>
<comment type="similarity">
    <text evidence="2 8">Belongs to the NAPRTase family.</text>
</comment>
<dbReference type="OrthoDB" id="193380at2759"/>
<dbReference type="InterPro" id="IPR007229">
    <property type="entry name" value="Nic_PRibTrfase-Fam"/>
</dbReference>
<dbReference type="InterPro" id="IPR036068">
    <property type="entry name" value="Nicotinate_pribotase-like_C"/>
</dbReference>
<dbReference type="GO" id="GO:0005829">
    <property type="term" value="C:cytosol"/>
    <property type="evidence" value="ECO:0007669"/>
    <property type="project" value="TreeGrafter"/>
</dbReference>
<dbReference type="PANTHER" id="PTHR11098">
    <property type="entry name" value="NICOTINATE PHOSPHORIBOSYLTRANSFERASE"/>
    <property type="match status" value="1"/>
</dbReference>
<evidence type="ECO:0000313" key="11">
    <source>
        <dbReference type="EMBL" id="KAJ3510339.1"/>
    </source>
</evidence>
<feature type="domain" description="Nicotinate phosphoribosyltransferase N-terminal" evidence="10">
    <location>
        <begin position="15"/>
        <end position="142"/>
    </location>
</feature>
<feature type="domain" description="Nicotinate/nicotinamide phosphoribosyltransferase" evidence="9">
    <location>
        <begin position="174"/>
        <end position="435"/>
    </location>
</feature>
<evidence type="ECO:0000256" key="1">
    <source>
        <dbReference type="ARBA" id="ARBA00004952"/>
    </source>
</evidence>
<dbReference type="SUPFAM" id="SSF54675">
    <property type="entry name" value="Nicotinate/Quinolinate PRTase N-terminal domain-like"/>
    <property type="match status" value="1"/>
</dbReference>
<dbReference type="SUPFAM" id="SSF51690">
    <property type="entry name" value="Nicotinate/Quinolinate PRTase C-terminal domain-like"/>
    <property type="match status" value="1"/>
</dbReference>
<evidence type="ECO:0000259" key="10">
    <source>
        <dbReference type="Pfam" id="PF17767"/>
    </source>
</evidence>
<dbReference type="Pfam" id="PF17767">
    <property type="entry name" value="NAPRTase_N"/>
    <property type="match status" value="1"/>
</dbReference>
<gene>
    <name evidence="11" type="ORF">NLJ89_g4738</name>
</gene>
<dbReference type="Proteomes" id="UP001148786">
    <property type="component" value="Unassembled WGS sequence"/>
</dbReference>
<evidence type="ECO:0000256" key="2">
    <source>
        <dbReference type="ARBA" id="ARBA00010897"/>
    </source>
</evidence>
<name>A0A9W8JZW4_9AGAR</name>
<dbReference type="InterPro" id="IPR040727">
    <property type="entry name" value="NAPRTase_N"/>
</dbReference>
<proteinExistence type="inferred from homology"/>
<dbReference type="PANTHER" id="PTHR11098:SF1">
    <property type="entry name" value="NICOTINATE PHOSPHORIBOSYLTRANSFERASE"/>
    <property type="match status" value="1"/>
</dbReference>
<dbReference type="GO" id="GO:0034355">
    <property type="term" value="P:NAD+ biosynthetic process via the salvage pathway"/>
    <property type="evidence" value="ECO:0007669"/>
    <property type="project" value="TreeGrafter"/>
</dbReference>
<keyword evidence="6 8" id="KW-0662">Pyridine nucleotide biosynthesis</keyword>
<dbReference type="Pfam" id="PF04095">
    <property type="entry name" value="NAPRTase"/>
    <property type="match status" value="1"/>
</dbReference>
<dbReference type="EC" id="6.3.4.21" evidence="3 8"/>
<evidence type="ECO:0000256" key="3">
    <source>
        <dbReference type="ARBA" id="ARBA00013236"/>
    </source>
</evidence>
<evidence type="ECO:0000256" key="8">
    <source>
        <dbReference type="RuleBase" id="RU003838"/>
    </source>
</evidence>
<comment type="caution">
    <text evidence="11">The sequence shown here is derived from an EMBL/GenBank/DDBJ whole genome shotgun (WGS) entry which is preliminary data.</text>
</comment>
<evidence type="ECO:0000313" key="12">
    <source>
        <dbReference type="Proteomes" id="UP001148786"/>
    </source>
</evidence>
<sequence>MSASLTDLPVPLSILDTDLYKLTMQQAVLQQFPDVHSTYRFKNRTISTLFTRQSIERFRTAVSHFTTVQLTSAELTWLQSACPYFTPDYLAYLASYRFKPEQVKVTYIPVSADQLQGQVEIDVAGPWVETILWEVPLMACLSESYFQSVFTDWGYAGQDELAYSKAQTLLSANCHFSEFGTRRRRSYQTQDIVLQALVRASREIPSSGGLSGTSNVHFAQKYDLTPIGTIAHEWFMGVSALKGYERANVTALKLWEEVYTPGTAPLIALTDTFTTTAFFKDFASDPELAHRWTGLRQDSGDPLTFGPRAKEMYESLGIPHASKTIIFSDSLNVDKCLKIKKQCDELGFAKGTYLPLTALRHGGPDGVYAAVSFGIGTFLTNDFRVASTGEKSKALNIVIKLASVGDKPCVKLSDDLTKTTGDQETVDHVKHVYNLT</sequence>
<dbReference type="NCBIfam" id="TIGR01514">
    <property type="entry name" value="NAPRTase"/>
    <property type="match status" value="1"/>
</dbReference>
<dbReference type="EMBL" id="JANKHO010000406">
    <property type="protein sequence ID" value="KAJ3510339.1"/>
    <property type="molecule type" value="Genomic_DNA"/>
</dbReference>
<keyword evidence="4" id="KW-0597">Phosphoprotein</keyword>
<dbReference type="InterPro" id="IPR041525">
    <property type="entry name" value="N/Namide_PRibTrfase"/>
</dbReference>
<comment type="function">
    <text evidence="8">Catalyzes the synthesis of beta-nicotinate D-ribonucleotide from nicotinate and 5-phospho-D-ribose 1-phosphate at the expense of ATP.</text>
</comment>
<evidence type="ECO:0000259" key="9">
    <source>
        <dbReference type="Pfam" id="PF04095"/>
    </source>
</evidence>
<protein>
    <recommendedName>
        <fullName evidence="3 8">Nicotinate phosphoribosyltransferase</fullName>
        <ecNumber evidence="3 8">6.3.4.21</ecNumber>
    </recommendedName>
</protein>
<evidence type="ECO:0000256" key="4">
    <source>
        <dbReference type="ARBA" id="ARBA00022553"/>
    </source>
</evidence>
<dbReference type="InterPro" id="IPR006406">
    <property type="entry name" value="Nic_PRibTrfase"/>
</dbReference>
<reference evidence="11" key="1">
    <citation type="submission" date="2022-07" db="EMBL/GenBank/DDBJ databases">
        <title>Genome Sequence of Agrocybe chaxingu.</title>
        <authorList>
            <person name="Buettner E."/>
        </authorList>
    </citation>
    <scope>NUCLEOTIDE SEQUENCE</scope>
    <source>
        <strain evidence="11">MP-N11</strain>
    </source>
</reference>
<evidence type="ECO:0000256" key="7">
    <source>
        <dbReference type="ARBA" id="ARBA00048668"/>
    </source>
</evidence>
<dbReference type="AlphaFoldDB" id="A0A9W8JZW4"/>
<organism evidence="11 12">
    <name type="scientific">Agrocybe chaxingu</name>
    <dbReference type="NCBI Taxonomy" id="84603"/>
    <lineage>
        <taxon>Eukaryota</taxon>
        <taxon>Fungi</taxon>
        <taxon>Dikarya</taxon>
        <taxon>Basidiomycota</taxon>
        <taxon>Agaricomycotina</taxon>
        <taxon>Agaricomycetes</taxon>
        <taxon>Agaricomycetidae</taxon>
        <taxon>Agaricales</taxon>
        <taxon>Agaricineae</taxon>
        <taxon>Strophariaceae</taxon>
        <taxon>Agrocybe</taxon>
    </lineage>
</organism>
<dbReference type="Gene3D" id="3.20.140.10">
    <property type="entry name" value="nicotinate phosphoribosyltransferase"/>
    <property type="match status" value="1"/>
</dbReference>
<keyword evidence="5 8" id="KW-0436">Ligase</keyword>
<evidence type="ECO:0000256" key="6">
    <source>
        <dbReference type="ARBA" id="ARBA00022642"/>
    </source>
</evidence>
<dbReference type="PIRSF" id="PIRSF000484">
    <property type="entry name" value="NAPRT"/>
    <property type="match status" value="1"/>
</dbReference>
<accession>A0A9W8JZW4</accession>
<evidence type="ECO:0000256" key="5">
    <source>
        <dbReference type="ARBA" id="ARBA00022598"/>
    </source>
</evidence>
<dbReference type="NCBIfam" id="NF003704">
    <property type="entry name" value="PRK05321.1"/>
    <property type="match status" value="1"/>
</dbReference>
<comment type="pathway">
    <text evidence="1 8">Cofactor biosynthesis; NAD(+) biosynthesis; nicotinate D-ribonucleotide from nicotinate: step 1/1.</text>
</comment>
<comment type="PTM">
    <text evidence="8">Transiently phosphorylated on a His residue during the reaction cycle. Phosphorylation strongly increases the affinity for substrates and increases the rate of nicotinate D-ribonucleotide production. Dephosphorylation regenerates the low-affinity form of the enzyme, leading to product release.</text>
</comment>
<keyword evidence="12" id="KW-1185">Reference proteome</keyword>